<dbReference type="Gene3D" id="3.30.40.10">
    <property type="entry name" value="Zinc/RING finger domain, C3HC4 (zinc finger)"/>
    <property type="match status" value="1"/>
</dbReference>
<evidence type="ECO:0000313" key="6">
    <source>
        <dbReference type="EMBL" id="KAG2453391.1"/>
    </source>
</evidence>
<evidence type="ECO:0000259" key="4">
    <source>
        <dbReference type="PROSITE" id="PS50011"/>
    </source>
</evidence>
<dbReference type="GO" id="GO:0005524">
    <property type="term" value="F:ATP binding"/>
    <property type="evidence" value="ECO:0007669"/>
    <property type="project" value="InterPro"/>
</dbReference>
<name>A0A835WVC9_9CHLO</name>
<dbReference type="Gene3D" id="1.10.510.10">
    <property type="entry name" value="Transferase(Phosphotransferase) domain 1"/>
    <property type="match status" value="1"/>
</dbReference>
<dbReference type="InterPro" id="IPR013083">
    <property type="entry name" value="Znf_RING/FYVE/PHD"/>
</dbReference>
<feature type="compositionally biased region" description="Gly residues" evidence="3">
    <location>
        <begin position="408"/>
        <end position="432"/>
    </location>
</feature>
<dbReference type="SUPFAM" id="SSF56112">
    <property type="entry name" value="Protein kinase-like (PK-like)"/>
    <property type="match status" value="1"/>
</dbReference>
<feature type="region of interest" description="Disordered" evidence="3">
    <location>
        <begin position="179"/>
        <end position="202"/>
    </location>
</feature>
<gene>
    <name evidence="6" type="ORF">HYH02_001615</name>
</gene>
<dbReference type="EMBL" id="JAEHOD010000003">
    <property type="protein sequence ID" value="KAG2453391.1"/>
    <property type="molecule type" value="Genomic_DNA"/>
</dbReference>
<feature type="compositionally biased region" description="Pro residues" evidence="3">
    <location>
        <begin position="275"/>
        <end position="300"/>
    </location>
</feature>
<dbReference type="InterPro" id="IPR036770">
    <property type="entry name" value="Ankyrin_rpt-contain_sf"/>
</dbReference>
<dbReference type="Pfam" id="PF00069">
    <property type="entry name" value="Pkinase"/>
    <property type="match status" value="1"/>
</dbReference>
<dbReference type="InterPro" id="IPR051348">
    <property type="entry name" value="U-box_ubiquitin_ligases"/>
</dbReference>
<dbReference type="SUPFAM" id="SSF57850">
    <property type="entry name" value="RING/U-box"/>
    <property type="match status" value="1"/>
</dbReference>
<feature type="region of interest" description="Disordered" evidence="3">
    <location>
        <begin position="262"/>
        <end position="381"/>
    </location>
</feature>
<dbReference type="InterPro" id="IPR011009">
    <property type="entry name" value="Kinase-like_dom_sf"/>
</dbReference>
<dbReference type="InterPro" id="IPR002110">
    <property type="entry name" value="Ankyrin_rpt"/>
</dbReference>
<dbReference type="PANTHER" id="PTHR45647:SF139">
    <property type="entry name" value="OS02G0152300 PROTEIN"/>
    <property type="match status" value="1"/>
</dbReference>
<dbReference type="PANTHER" id="PTHR45647">
    <property type="entry name" value="OS02G0152300 PROTEIN"/>
    <property type="match status" value="1"/>
</dbReference>
<dbReference type="Proteomes" id="UP000613740">
    <property type="component" value="Unassembled WGS sequence"/>
</dbReference>
<dbReference type="PROSITE" id="PS50297">
    <property type="entry name" value="ANK_REP_REGION"/>
    <property type="match status" value="2"/>
</dbReference>
<dbReference type="AlphaFoldDB" id="A0A835WVC9"/>
<evidence type="ECO:0000259" key="5">
    <source>
        <dbReference type="PROSITE" id="PS51698"/>
    </source>
</evidence>
<feature type="compositionally biased region" description="Low complexity" evidence="3">
    <location>
        <begin position="471"/>
        <end position="485"/>
    </location>
</feature>
<evidence type="ECO:0000256" key="3">
    <source>
        <dbReference type="SAM" id="MobiDB-lite"/>
    </source>
</evidence>
<dbReference type="Pfam" id="PF04564">
    <property type="entry name" value="U-box"/>
    <property type="match status" value="1"/>
</dbReference>
<sequence>MGNSLHKACSEKDLTKVRVLVQQAPGQINQQEKEMGWTPLHIAAFKGSDPIVRELLARGARHDIIDKEGRTALHLGALNGFSAVVTDLLRRGASPAVRDKHGKAPYDYAVQKHPAVAALLGGPPAGAAAGTAAATAAAAAPAQQPAVAAAAAASDWGGTASPTFAGAAAPSLLHAQAQVPSGRLPSGAGGSQHDLYAGAHVPPPVQPGALPYPGYPVSPTAAATAAPPYGYAYGTGTYGTAPPPPTAAAPVTAAAPAASYAYPQRPQPHQAPAGPSAPPPPTQPQPHQPYYQYPPAPAPAPGSAGGAPAATAHPTAPSAPAPPAAYAAPPSQGGGAPAQAVPPRAPAPDLDWGPPAPSDWGDEPDTAAAAAPPPRRPGFNPIMSARFQLEKLLGAGLAQVGIHSGGGGGGAGNGHGHGHGAGQGGGGGGGGSASHPLSQQPSDSTLPPTPGSTAPFSPTYGGQQHPHHPLHPYQAGPSPWGAPAAAGGGGGVLSTGSAASGMSSMSMAGRTYSAGDLRAATGGFSPINKLGEGGYGPVYRGTLDGIPVAVKVMDCSQGAMQGRNEFEAEVRILSGLHHPHVVLLIGSCPDKGILVYELMPNGSLETHLFGWEGGRSAGAGGARGPVPLGWRHRVRIAAEVASALLFLHSAPTPIVHMDLKPANILLDEHLTAKLGDVGLARLAPTLGAPSGPAAAAAAAAGGVKSTIKDSRLVGTFEYMDPEYMRTGEYSARSDVYALGMVLLQLLTGREGAQVVSVVESARRQPLGFGPCIDPRAGDWPAAEAMAFADLALRCVEYRRQDRPDLRTVILPTLMQLKQRTQLYEQQQQQQQPAAPSALGGDLPPMFLCPITQDVMEDPVVAADGYTYERLAITEWVSRSPTSPLTNIRLEHTQVVPNLTLRSAIKEWRERQQHPRRSGPGAAVAVPVGIAAGVAEAAPSAPSMPSAPAVPARADAGGW</sequence>
<dbReference type="Gene3D" id="1.25.40.20">
    <property type="entry name" value="Ankyrin repeat-containing domain"/>
    <property type="match status" value="1"/>
</dbReference>
<feature type="compositionally biased region" description="Low complexity" evidence="3">
    <location>
        <begin position="324"/>
        <end position="342"/>
    </location>
</feature>
<dbReference type="SUPFAM" id="SSF48403">
    <property type="entry name" value="Ankyrin repeat"/>
    <property type="match status" value="1"/>
</dbReference>
<feature type="compositionally biased region" description="Low complexity" evidence="3">
    <location>
        <begin position="262"/>
        <end position="274"/>
    </location>
</feature>
<feature type="compositionally biased region" description="Low complexity" evidence="3">
    <location>
        <begin position="306"/>
        <end position="316"/>
    </location>
</feature>
<evidence type="ECO:0008006" key="8">
    <source>
        <dbReference type="Google" id="ProtNLM"/>
    </source>
</evidence>
<keyword evidence="1" id="KW-0833">Ubl conjugation pathway</keyword>
<feature type="repeat" description="ANK" evidence="2">
    <location>
        <begin position="68"/>
        <end position="100"/>
    </location>
</feature>
<dbReference type="PROSITE" id="PS50011">
    <property type="entry name" value="PROTEIN_KINASE_DOM"/>
    <property type="match status" value="1"/>
</dbReference>
<feature type="domain" description="U-box" evidence="5">
    <location>
        <begin position="841"/>
        <end position="914"/>
    </location>
</feature>
<feature type="repeat" description="ANK" evidence="2">
    <location>
        <begin position="35"/>
        <end position="67"/>
    </location>
</feature>
<protein>
    <recommendedName>
        <fullName evidence="8">Serine/threonine-protein kinase</fullName>
    </recommendedName>
</protein>
<evidence type="ECO:0000256" key="1">
    <source>
        <dbReference type="ARBA" id="ARBA00022786"/>
    </source>
</evidence>
<dbReference type="PROSITE" id="PS00108">
    <property type="entry name" value="PROTEIN_KINASE_ST"/>
    <property type="match status" value="1"/>
</dbReference>
<dbReference type="Gene3D" id="3.30.200.20">
    <property type="entry name" value="Phosphorylase Kinase, domain 1"/>
    <property type="match status" value="1"/>
</dbReference>
<accession>A0A835WVC9</accession>
<evidence type="ECO:0000256" key="2">
    <source>
        <dbReference type="PROSITE-ProRule" id="PRU00023"/>
    </source>
</evidence>
<proteinExistence type="predicted"/>
<dbReference type="SMART" id="SM00504">
    <property type="entry name" value="Ubox"/>
    <property type="match status" value="1"/>
</dbReference>
<organism evidence="6 7">
    <name type="scientific">Chlamydomonas schloesseri</name>
    <dbReference type="NCBI Taxonomy" id="2026947"/>
    <lineage>
        <taxon>Eukaryota</taxon>
        <taxon>Viridiplantae</taxon>
        <taxon>Chlorophyta</taxon>
        <taxon>core chlorophytes</taxon>
        <taxon>Chlorophyceae</taxon>
        <taxon>CS clade</taxon>
        <taxon>Chlamydomonadales</taxon>
        <taxon>Chlamydomonadaceae</taxon>
        <taxon>Chlamydomonas</taxon>
    </lineage>
</organism>
<dbReference type="CDD" id="cd16655">
    <property type="entry name" value="RING-Ubox_WDSUB1-like"/>
    <property type="match status" value="1"/>
</dbReference>
<keyword evidence="2" id="KW-0040">ANK repeat</keyword>
<dbReference type="InterPro" id="IPR000719">
    <property type="entry name" value="Prot_kinase_dom"/>
</dbReference>
<dbReference type="InterPro" id="IPR003613">
    <property type="entry name" value="Ubox_domain"/>
</dbReference>
<dbReference type="SMART" id="SM00248">
    <property type="entry name" value="ANK"/>
    <property type="match status" value="3"/>
</dbReference>
<dbReference type="PROSITE" id="PS50088">
    <property type="entry name" value="ANK_REPEAT"/>
    <property type="match status" value="2"/>
</dbReference>
<dbReference type="GO" id="GO:0004672">
    <property type="term" value="F:protein kinase activity"/>
    <property type="evidence" value="ECO:0007669"/>
    <property type="project" value="InterPro"/>
</dbReference>
<dbReference type="UniPathway" id="UPA00143"/>
<dbReference type="PROSITE" id="PS51698">
    <property type="entry name" value="U_BOX"/>
    <property type="match status" value="1"/>
</dbReference>
<dbReference type="GO" id="GO:0016567">
    <property type="term" value="P:protein ubiquitination"/>
    <property type="evidence" value="ECO:0007669"/>
    <property type="project" value="UniProtKB-UniPathway"/>
</dbReference>
<dbReference type="InterPro" id="IPR008271">
    <property type="entry name" value="Ser/Thr_kinase_AS"/>
</dbReference>
<evidence type="ECO:0000313" key="7">
    <source>
        <dbReference type="Proteomes" id="UP000613740"/>
    </source>
</evidence>
<feature type="domain" description="Protein kinase" evidence="4">
    <location>
        <begin position="524"/>
        <end position="813"/>
    </location>
</feature>
<dbReference type="OrthoDB" id="535797at2759"/>
<dbReference type="SMART" id="SM00220">
    <property type="entry name" value="S_TKc"/>
    <property type="match status" value="1"/>
</dbReference>
<reference evidence="6" key="1">
    <citation type="journal article" date="2020" name="bioRxiv">
        <title>Comparative genomics of Chlamydomonas.</title>
        <authorList>
            <person name="Craig R.J."/>
            <person name="Hasan A.R."/>
            <person name="Ness R.W."/>
            <person name="Keightley P.D."/>
        </authorList>
    </citation>
    <scope>NUCLEOTIDE SEQUENCE</scope>
    <source>
        <strain evidence="6">CCAP 11/173</strain>
    </source>
</reference>
<dbReference type="GO" id="GO:0004842">
    <property type="term" value="F:ubiquitin-protein transferase activity"/>
    <property type="evidence" value="ECO:0007669"/>
    <property type="project" value="InterPro"/>
</dbReference>
<feature type="region of interest" description="Disordered" evidence="3">
    <location>
        <begin position="935"/>
        <end position="958"/>
    </location>
</feature>
<feature type="compositionally biased region" description="Polar residues" evidence="3">
    <location>
        <begin position="436"/>
        <end position="462"/>
    </location>
</feature>
<comment type="caution">
    <text evidence="6">The sequence shown here is derived from an EMBL/GenBank/DDBJ whole genome shotgun (WGS) entry which is preliminary data.</text>
</comment>
<feature type="region of interest" description="Disordered" evidence="3">
    <location>
        <begin position="408"/>
        <end position="489"/>
    </location>
</feature>
<keyword evidence="7" id="KW-1185">Reference proteome</keyword>
<dbReference type="Pfam" id="PF12796">
    <property type="entry name" value="Ank_2"/>
    <property type="match status" value="1"/>
</dbReference>